<evidence type="ECO:0000313" key="1">
    <source>
        <dbReference type="EMBL" id="KAK0430880.1"/>
    </source>
</evidence>
<organism evidence="1 2">
    <name type="scientific">Armillaria borealis</name>
    <dbReference type="NCBI Taxonomy" id="47425"/>
    <lineage>
        <taxon>Eukaryota</taxon>
        <taxon>Fungi</taxon>
        <taxon>Dikarya</taxon>
        <taxon>Basidiomycota</taxon>
        <taxon>Agaricomycotina</taxon>
        <taxon>Agaricomycetes</taxon>
        <taxon>Agaricomycetidae</taxon>
        <taxon>Agaricales</taxon>
        <taxon>Marasmiineae</taxon>
        <taxon>Physalacriaceae</taxon>
        <taxon>Armillaria</taxon>
    </lineage>
</organism>
<comment type="caution">
    <text evidence="1">The sequence shown here is derived from an EMBL/GenBank/DDBJ whole genome shotgun (WGS) entry which is preliminary data.</text>
</comment>
<dbReference type="EMBL" id="JAUEPT010000130">
    <property type="protein sequence ID" value="KAK0430880.1"/>
    <property type="molecule type" value="Genomic_DNA"/>
</dbReference>
<keyword evidence="2" id="KW-1185">Reference proteome</keyword>
<gene>
    <name evidence="1" type="ORF">EV421DRAFT_236211</name>
</gene>
<accession>A0AA39MEU1</accession>
<reference evidence="1" key="1">
    <citation type="submission" date="2023-06" db="EMBL/GenBank/DDBJ databases">
        <authorList>
            <consortium name="Lawrence Berkeley National Laboratory"/>
            <person name="Ahrendt S."/>
            <person name="Sahu N."/>
            <person name="Indic B."/>
            <person name="Wong-Bajracharya J."/>
            <person name="Merenyi Z."/>
            <person name="Ke H.-M."/>
            <person name="Monk M."/>
            <person name="Kocsube S."/>
            <person name="Drula E."/>
            <person name="Lipzen A."/>
            <person name="Balint B."/>
            <person name="Henrissat B."/>
            <person name="Andreopoulos B."/>
            <person name="Martin F.M."/>
            <person name="Harder C.B."/>
            <person name="Rigling D."/>
            <person name="Ford K.L."/>
            <person name="Foster G.D."/>
            <person name="Pangilinan J."/>
            <person name="Papanicolaou A."/>
            <person name="Barry K."/>
            <person name="LaButti K."/>
            <person name="Viragh M."/>
            <person name="Koriabine M."/>
            <person name="Yan M."/>
            <person name="Riley R."/>
            <person name="Champramary S."/>
            <person name="Plett K.L."/>
            <person name="Tsai I.J."/>
            <person name="Slot J."/>
            <person name="Sipos G."/>
            <person name="Plett J."/>
            <person name="Nagy L.G."/>
            <person name="Grigoriev I.V."/>
        </authorList>
    </citation>
    <scope>NUCLEOTIDE SEQUENCE</scope>
    <source>
        <strain evidence="1">FPL87.14</strain>
    </source>
</reference>
<proteinExistence type="predicted"/>
<evidence type="ECO:0000313" key="2">
    <source>
        <dbReference type="Proteomes" id="UP001175226"/>
    </source>
</evidence>
<sequence length="695" mass="78280">MSKNVMDSFSDVLRDYANGHLDYHFSSRHDGKRPHANVHHPDADRVHLLLAGLGDPNDTLTSWKDVFHSNEEDGADSSTTILVDFPGAGKTRLQFEAVAEHFLLYLNCSRKKIAWTAGSDDVSWAMDHNIRMRAVDNVGTARRTVQTLLFSRIYILSYFMDLILTNPDVTAVAVRRRFLLLQACPPASMLNAGLYDIFSHLVWVAQPYGIGVLEAATNTAMQRLCRSICRLLSVGSESPLARLHLLIDEAQYLTQDPFLYDASNTPFLSQLLNATDKFLKPRITLITGSALSLSRLEHALTVWKDGVGVTGVRCVFGIRKTMLNDDYVHNYIGRHMPELLSERRLLERIRDWLFPRPGLIAELLEIYKTAKLIKVRVPYHRLLSLMFANSSGYQPMDATLLEAKEEEIPNALLSRGFRYGMVELAARLNASSKLQDVGFLNTVCQICYRWILSSEATLVFPKDDAILLINLGITPLLRHRARTLKQFKADALDCVWSVEPFGVIVLISLLRDVGTDVFNASMRYNATFASEQAQKGYIFEKLVTLVLMDAFGREGSCVLNDVFRFAAPAPEWTKRRFRLVSLIRNDDGLDSVPVTWKSGASPRLGYKAREPSDVLGWMKDPKGIPFLFPDNNHRSDAVVIIEEVKSGQRSILAIQDKAGARFSFESAKESLDAPYSRKAKENRVCESCTYAFAMR</sequence>
<dbReference type="Proteomes" id="UP001175226">
    <property type="component" value="Unassembled WGS sequence"/>
</dbReference>
<name>A0AA39MEU1_9AGAR</name>
<protein>
    <submittedName>
        <fullName evidence="1">Uncharacterized protein</fullName>
    </submittedName>
</protein>
<dbReference type="AlphaFoldDB" id="A0AA39MEU1"/>